<evidence type="ECO:0000256" key="1">
    <source>
        <dbReference type="SAM" id="MobiDB-lite"/>
    </source>
</evidence>
<dbReference type="EMBL" id="BARU01042988">
    <property type="protein sequence ID" value="GAH77164.1"/>
    <property type="molecule type" value="Genomic_DNA"/>
</dbReference>
<proteinExistence type="predicted"/>
<dbReference type="AlphaFoldDB" id="X1JFQ5"/>
<sequence>WIKYVTKASFRESEWDELLAVSLYGFHNAGWAGHWEDPPAWRLTGSDKKYNPLVKVAQGLHPETGKPITWSRKPVPWVLALMEDPVDIGGGWYLLPPIRPPPGLPPEITQKLFWMDQVHRAEVQLAEQRARDERERASSEQQGWWYDVLKPESTEGDFPS</sequence>
<organism evidence="2">
    <name type="scientific">marine sediment metagenome</name>
    <dbReference type="NCBI Taxonomy" id="412755"/>
    <lineage>
        <taxon>unclassified sequences</taxon>
        <taxon>metagenomes</taxon>
        <taxon>ecological metagenomes</taxon>
    </lineage>
</organism>
<feature type="compositionally biased region" description="Basic and acidic residues" evidence="1">
    <location>
        <begin position="127"/>
        <end position="138"/>
    </location>
</feature>
<gene>
    <name evidence="2" type="ORF">S03H2_65929</name>
</gene>
<accession>X1JFQ5</accession>
<comment type="caution">
    <text evidence="2">The sequence shown here is derived from an EMBL/GenBank/DDBJ whole genome shotgun (WGS) entry which is preliminary data.</text>
</comment>
<name>X1JFQ5_9ZZZZ</name>
<evidence type="ECO:0000313" key="2">
    <source>
        <dbReference type="EMBL" id="GAH77164.1"/>
    </source>
</evidence>
<protein>
    <submittedName>
        <fullName evidence="2">Uncharacterized protein</fullName>
    </submittedName>
</protein>
<feature type="non-terminal residue" evidence="2">
    <location>
        <position position="1"/>
    </location>
</feature>
<feature type="region of interest" description="Disordered" evidence="1">
    <location>
        <begin position="127"/>
        <end position="160"/>
    </location>
</feature>
<reference evidence="2" key="1">
    <citation type="journal article" date="2014" name="Front. Microbiol.">
        <title>High frequency of phylogenetically diverse reductive dehalogenase-homologous genes in deep subseafloor sedimentary metagenomes.</title>
        <authorList>
            <person name="Kawai M."/>
            <person name="Futagami T."/>
            <person name="Toyoda A."/>
            <person name="Takaki Y."/>
            <person name="Nishi S."/>
            <person name="Hori S."/>
            <person name="Arai W."/>
            <person name="Tsubouchi T."/>
            <person name="Morono Y."/>
            <person name="Uchiyama I."/>
            <person name="Ito T."/>
            <person name="Fujiyama A."/>
            <person name="Inagaki F."/>
            <person name="Takami H."/>
        </authorList>
    </citation>
    <scope>NUCLEOTIDE SEQUENCE</scope>
    <source>
        <strain evidence="2">Expedition CK06-06</strain>
    </source>
</reference>